<comment type="caution">
    <text evidence="1">The sequence shown here is derived from an EMBL/GenBank/DDBJ whole genome shotgun (WGS) entry which is preliminary data.</text>
</comment>
<dbReference type="EMBL" id="JANIIK010000232">
    <property type="protein sequence ID" value="KAJ3583584.1"/>
    <property type="molecule type" value="Genomic_DNA"/>
</dbReference>
<protein>
    <submittedName>
        <fullName evidence="1">Uncharacterized protein</fullName>
    </submittedName>
</protein>
<accession>A0A9Q0I2M4</accession>
<evidence type="ECO:0000313" key="2">
    <source>
        <dbReference type="EMBL" id="KAJ3583585.1"/>
    </source>
</evidence>
<organism evidence="1 3">
    <name type="scientific">Muraenolepis orangiensis</name>
    <name type="common">Patagonian moray cod</name>
    <dbReference type="NCBI Taxonomy" id="630683"/>
    <lineage>
        <taxon>Eukaryota</taxon>
        <taxon>Metazoa</taxon>
        <taxon>Chordata</taxon>
        <taxon>Craniata</taxon>
        <taxon>Vertebrata</taxon>
        <taxon>Euteleostomi</taxon>
        <taxon>Actinopterygii</taxon>
        <taxon>Neopterygii</taxon>
        <taxon>Teleostei</taxon>
        <taxon>Neoteleostei</taxon>
        <taxon>Acanthomorphata</taxon>
        <taxon>Zeiogadaria</taxon>
        <taxon>Gadariae</taxon>
        <taxon>Gadiformes</taxon>
        <taxon>Muraenolepidoidei</taxon>
        <taxon>Muraenolepididae</taxon>
        <taxon>Muraenolepis</taxon>
    </lineage>
</organism>
<keyword evidence="3" id="KW-1185">Reference proteome</keyword>
<sequence>RLVDTVHEDSSVEWTCTVVGLRVFLKPVPAPTSCSESKPERMDNIRAVLKEGKQ</sequence>
<evidence type="ECO:0000313" key="1">
    <source>
        <dbReference type="EMBL" id="KAJ3583584.1"/>
    </source>
</evidence>
<reference evidence="1" key="1">
    <citation type="submission" date="2022-07" db="EMBL/GenBank/DDBJ databases">
        <title>Chromosome-level genome of Muraenolepis orangiensis.</title>
        <authorList>
            <person name="Kim J."/>
        </authorList>
    </citation>
    <scope>NUCLEOTIDE SEQUENCE</scope>
    <source>
        <strain evidence="1">KU_S4_2022</strain>
        <tissue evidence="1">Muscle</tissue>
    </source>
</reference>
<dbReference type="AlphaFoldDB" id="A0A9Q0I2M4"/>
<gene>
    <name evidence="2" type="ORF">NHX12_016714</name>
    <name evidence="1" type="ORF">NHX12_016719</name>
</gene>
<feature type="non-terminal residue" evidence="1">
    <location>
        <position position="1"/>
    </location>
</feature>
<name>A0A9Q0I2M4_9TELE</name>
<dbReference type="Proteomes" id="UP001148018">
    <property type="component" value="Unassembled WGS sequence"/>
</dbReference>
<evidence type="ECO:0000313" key="3">
    <source>
        <dbReference type="Proteomes" id="UP001148018"/>
    </source>
</evidence>
<proteinExistence type="predicted"/>
<feature type="non-terminal residue" evidence="1">
    <location>
        <position position="54"/>
    </location>
</feature>
<dbReference type="EMBL" id="JANIIK010000231">
    <property type="protein sequence ID" value="KAJ3583585.1"/>
    <property type="molecule type" value="Genomic_DNA"/>
</dbReference>